<comment type="caution">
    <text evidence="1">The sequence shown here is derived from an EMBL/GenBank/DDBJ whole genome shotgun (WGS) entry which is preliminary data.</text>
</comment>
<name>A0A0J7K0I4_LASNI</name>
<proteinExistence type="predicted"/>
<organism evidence="1 2">
    <name type="scientific">Lasius niger</name>
    <name type="common">Black garden ant</name>
    <dbReference type="NCBI Taxonomy" id="67767"/>
    <lineage>
        <taxon>Eukaryota</taxon>
        <taxon>Metazoa</taxon>
        <taxon>Ecdysozoa</taxon>
        <taxon>Arthropoda</taxon>
        <taxon>Hexapoda</taxon>
        <taxon>Insecta</taxon>
        <taxon>Pterygota</taxon>
        <taxon>Neoptera</taxon>
        <taxon>Endopterygota</taxon>
        <taxon>Hymenoptera</taxon>
        <taxon>Apocrita</taxon>
        <taxon>Aculeata</taxon>
        <taxon>Formicoidea</taxon>
        <taxon>Formicidae</taxon>
        <taxon>Formicinae</taxon>
        <taxon>Lasius</taxon>
        <taxon>Lasius</taxon>
    </lineage>
</organism>
<dbReference type="Proteomes" id="UP000036403">
    <property type="component" value="Unassembled WGS sequence"/>
</dbReference>
<evidence type="ECO:0000313" key="1">
    <source>
        <dbReference type="EMBL" id="KMQ83827.1"/>
    </source>
</evidence>
<dbReference type="AlphaFoldDB" id="A0A0J7K0I4"/>
<dbReference type="OrthoDB" id="7555293at2759"/>
<gene>
    <name evidence="1" type="ORF">RF55_19019</name>
</gene>
<evidence type="ECO:0000313" key="2">
    <source>
        <dbReference type="Proteomes" id="UP000036403"/>
    </source>
</evidence>
<accession>A0A0J7K0I4</accession>
<reference evidence="1 2" key="1">
    <citation type="submission" date="2015-04" db="EMBL/GenBank/DDBJ databases">
        <title>Lasius niger genome sequencing.</title>
        <authorList>
            <person name="Konorov E.A."/>
            <person name="Nikitin M.A."/>
            <person name="Kirill M.V."/>
            <person name="Chang P."/>
        </authorList>
    </citation>
    <scope>NUCLEOTIDE SEQUENCE [LARGE SCALE GENOMIC DNA]</scope>
    <source>
        <tissue evidence="1">Whole</tissue>
    </source>
</reference>
<dbReference type="EMBL" id="LBMM01018313">
    <property type="protein sequence ID" value="KMQ83827.1"/>
    <property type="molecule type" value="Genomic_DNA"/>
</dbReference>
<dbReference type="PaxDb" id="67767-A0A0J7K0I4"/>
<keyword evidence="2" id="KW-1185">Reference proteome</keyword>
<sequence length="258" mass="29956">MRLPPLPSHLETKVKTLGAIAVQNSLIQFWSSHLLDVTNDKPTKTDYFNIASSIIESFADLRGGKNGHGIIKQQLTTHIRNRRANMKRHGIKRDVEGQPRTSNSVVFVAESSNDNLSEKKDIEDALIELEKIRNVGDCRQNYQHIRRLLQETLTTRRMWIEKEAKNTIDILFEFSLMKKLKEEIVIKNVDAMIKKLALLFEVNIKDERDKSDILIKFQTELLNKRFSRNTTPLITVKESLINGINNLDDQYWLSYHLM</sequence>
<protein>
    <submittedName>
        <fullName evidence="1">Tyrosine recombinase</fullName>
    </submittedName>
</protein>